<comment type="catalytic activity">
    <reaction evidence="6 9 10">
        <text>4-methyl-5-(2-phosphooxyethyl)-thiazole + 4-amino-2-methyl-5-(diphosphooxymethyl)pyrimidine + H(+) = thiamine phosphate + diphosphate</text>
        <dbReference type="Rhea" id="RHEA:22328"/>
        <dbReference type="ChEBI" id="CHEBI:15378"/>
        <dbReference type="ChEBI" id="CHEBI:33019"/>
        <dbReference type="ChEBI" id="CHEBI:37575"/>
        <dbReference type="ChEBI" id="CHEBI:57841"/>
        <dbReference type="ChEBI" id="CHEBI:58296"/>
        <dbReference type="EC" id="2.5.1.3"/>
    </reaction>
</comment>
<feature type="domain" description="Thiamine phosphate synthase/TenI" evidence="12">
    <location>
        <begin position="4"/>
        <end position="182"/>
    </location>
</feature>
<dbReference type="KEGG" id="oat:OAN307_c45230"/>
<evidence type="ECO:0000256" key="10">
    <source>
        <dbReference type="RuleBase" id="RU003826"/>
    </source>
</evidence>
<reference evidence="13 14" key="1">
    <citation type="journal article" date="2013" name="PLoS ONE">
        <title>Poles Apart: Arctic and Antarctic Octadecabacter strains Share High Genome Plasticity and a New Type of Xanthorhodopsin.</title>
        <authorList>
            <person name="Vollmers J."/>
            <person name="Voget S."/>
            <person name="Dietrich S."/>
            <person name="Gollnow K."/>
            <person name="Smits M."/>
            <person name="Meyer K."/>
            <person name="Brinkhoff T."/>
            <person name="Simon M."/>
            <person name="Daniel R."/>
        </authorList>
    </citation>
    <scope>NUCLEOTIDE SEQUENCE [LARGE SCALE GENOMIC DNA]</scope>
    <source>
        <strain evidence="13 14">307</strain>
    </source>
</reference>
<dbReference type="Pfam" id="PF02581">
    <property type="entry name" value="TMP-TENI"/>
    <property type="match status" value="1"/>
</dbReference>
<gene>
    <name evidence="13" type="primary">thiE2</name>
    <name evidence="9" type="synonym">thiE</name>
    <name evidence="13" type="ORF">OAN307_c45230</name>
</gene>
<dbReference type="InterPro" id="IPR022998">
    <property type="entry name" value="ThiamineP_synth_TenI"/>
</dbReference>
<feature type="binding site" evidence="9">
    <location>
        <position position="65"/>
    </location>
    <ligand>
        <name>Mg(2+)</name>
        <dbReference type="ChEBI" id="CHEBI:18420"/>
    </ligand>
</feature>
<keyword evidence="2 9" id="KW-0808">Transferase</keyword>
<dbReference type="RefSeq" id="WP_015501772.1">
    <property type="nucleotide sequence ID" value="NC_020911.1"/>
</dbReference>
<dbReference type="PANTHER" id="PTHR20857:SF15">
    <property type="entry name" value="THIAMINE-PHOSPHATE SYNTHASE"/>
    <property type="match status" value="1"/>
</dbReference>
<feature type="binding site" evidence="9">
    <location>
        <begin position="179"/>
        <end position="180"/>
    </location>
    <ligand>
        <name>2-[(2R,5Z)-2-carboxy-4-methylthiazol-5(2H)-ylidene]ethyl phosphate</name>
        <dbReference type="ChEBI" id="CHEBI:62899"/>
    </ligand>
</feature>
<dbReference type="AlphaFoldDB" id="M9RJ80"/>
<protein>
    <recommendedName>
        <fullName evidence="9">Thiamine-phosphate synthase</fullName>
        <shortName evidence="9">TP synthase</shortName>
        <shortName evidence="9">TPS</shortName>
        <ecNumber evidence="9">2.5.1.3</ecNumber>
    </recommendedName>
    <alternativeName>
        <fullName evidence="9">Thiamine-phosphate pyrophosphorylase</fullName>
        <shortName evidence="9">TMP pyrophosphorylase</shortName>
        <shortName evidence="9">TMP-PPase</shortName>
    </alternativeName>
</protein>
<dbReference type="eggNOG" id="COG0352">
    <property type="taxonomic scope" value="Bacteria"/>
</dbReference>
<dbReference type="SUPFAM" id="SSF51391">
    <property type="entry name" value="Thiamin phosphate synthase"/>
    <property type="match status" value="1"/>
</dbReference>
<evidence type="ECO:0000256" key="5">
    <source>
        <dbReference type="ARBA" id="ARBA00022977"/>
    </source>
</evidence>
<proteinExistence type="inferred from homology"/>
<evidence type="ECO:0000256" key="1">
    <source>
        <dbReference type="ARBA" id="ARBA00005165"/>
    </source>
</evidence>
<feature type="binding site" evidence="9">
    <location>
        <begin position="32"/>
        <end position="36"/>
    </location>
    <ligand>
        <name>4-amino-2-methyl-5-(diphosphooxymethyl)pyrimidine</name>
        <dbReference type="ChEBI" id="CHEBI:57841"/>
    </ligand>
</feature>
<accession>M9RJ80</accession>
<dbReference type="STRING" id="391626.OAN307_c45230"/>
<evidence type="ECO:0000256" key="11">
    <source>
        <dbReference type="RuleBase" id="RU004253"/>
    </source>
</evidence>
<evidence type="ECO:0000256" key="2">
    <source>
        <dbReference type="ARBA" id="ARBA00022679"/>
    </source>
</evidence>
<feature type="binding site" evidence="9">
    <location>
        <position position="131"/>
    </location>
    <ligand>
        <name>4-amino-2-methyl-5-(diphosphooxymethyl)pyrimidine</name>
        <dbReference type="ChEBI" id="CHEBI:57841"/>
    </ligand>
</feature>
<evidence type="ECO:0000256" key="3">
    <source>
        <dbReference type="ARBA" id="ARBA00022723"/>
    </source>
</evidence>
<keyword evidence="3 9" id="KW-0479">Metal-binding</keyword>
<keyword evidence="5 9" id="KW-0784">Thiamine biosynthesis</keyword>
<dbReference type="EC" id="2.5.1.3" evidence="9"/>
<keyword evidence="4 9" id="KW-0460">Magnesium</keyword>
<comment type="pathway">
    <text evidence="1 9 11">Cofactor biosynthesis; thiamine diphosphate biosynthesis; thiamine phosphate from 4-amino-2-methyl-5-diphosphomethylpyrimidine and 4-methyl-5-(2-phosphoethyl)-thiazole: step 1/1.</text>
</comment>
<dbReference type="GO" id="GO:0009228">
    <property type="term" value="P:thiamine biosynthetic process"/>
    <property type="evidence" value="ECO:0007669"/>
    <property type="project" value="UniProtKB-KW"/>
</dbReference>
<dbReference type="Gene3D" id="3.20.20.70">
    <property type="entry name" value="Aldolase class I"/>
    <property type="match status" value="1"/>
</dbReference>
<dbReference type="InterPro" id="IPR036206">
    <property type="entry name" value="ThiamineP_synth_sf"/>
</dbReference>
<feature type="binding site" evidence="9">
    <location>
        <begin position="128"/>
        <end position="130"/>
    </location>
    <ligand>
        <name>2-[(2R,5Z)-2-carboxy-4-methylthiazol-5(2H)-ylidene]ethyl phosphate</name>
        <dbReference type="ChEBI" id="CHEBI:62899"/>
    </ligand>
</feature>
<dbReference type="GO" id="GO:0004789">
    <property type="term" value="F:thiamine-phosphate diphosphorylase activity"/>
    <property type="evidence" value="ECO:0007669"/>
    <property type="project" value="UniProtKB-UniRule"/>
</dbReference>
<evidence type="ECO:0000259" key="12">
    <source>
        <dbReference type="Pfam" id="PF02581"/>
    </source>
</evidence>
<dbReference type="HAMAP" id="MF_00097">
    <property type="entry name" value="TMP_synthase"/>
    <property type="match status" value="1"/>
</dbReference>
<evidence type="ECO:0000256" key="9">
    <source>
        <dbReference type="HAMAP-Rule" id="MF_00097"/>
    </source>
</evidence>
<name>M9RJ80_9RHOB</name>
<sequence>MGPIYVITDPGADLPVVEQARAAARGGAAWVQLRHKTASSNDLAALIRQILQEMTAFGARLIVNDRVEVALETGVHGLHIGQGDGDAAAIRQRMPPGMILGLSIETVAQARVIPPGVDYIGAGPVRATSTKPDHATPIGFEGLAQIVAAAALPTYAIGGLNPGDARAVRATGAIGMAVVSAVTRAPDPEAATRALLAEWGTA</sequence>
<evidence type="ECO:0000313" key="14">
    <source>
        <dbReference type="Proteomes" id="UP000005307"/>
    </source>
</evidence>
<evidence type="ECO:0000256" key="7">
    <source>
        <dbReference type="ARBA" id="ARBA00047851"/>
    </source>
</evidence>
<dbReference type="CDD" id="cd00564">
    <property type="entry name" value="TMP_TenI"/>
    <property type="match status" value="1"/>
</dbReference>
<comment type="similarity">
    <text evidence="9 10">Belongs to the thiamine-phosphate synthase family.</text>
</comment>
<comment type="cofactor">
    <cofactor evidence="9">
        <name>Mg(2+)</name>
        <dbReference type="ChEBI" id="CHEBI:18420"/>
    </cofactor>
    <text evidence="9">Binds 1 Mg(2+) ion per subunit.</text>
</comment>
<feature type="binding site" evidence="9">
    <location>
        <position position="84"/>
    </location>
    <ligand>
        <name>Mg(2+)</name>
        <dbReference type="ChEBI" id="CHEBI:18420"/>
    </ligand>
</feature>
<dbReference type="GO" id="GO:0009229">
    <property type="term" value="P:thiamine diphosphate biosynthetic process"/>
    <property type="evidence" value="ECO:0007669"/>
    <property type="project" value="UniProtKB-UniRule"/>
</dbReference>
<dbReference type="Proteomes" id="UP000005307">
    <property type="component" value="Chromosome"/>
</dbReference>
<evidence type="ECO:0000256" key="8">
    <source>
        <dbReference type="ARBA" id="ARBA00047883"/>
    </source>
</evidence>
<comment type="catalytic activity">
    <reaction evidence="7 9 10">
        <text>2-(2-carboxy-4-methylthiazol-5-yl)ethyl phosphate + 4-amino-2-methyl-5-(diphosphooxymethyl)pyrimidine + 2 H(+) = thiamine phosphate + CO2 + diphosphate</text>
        <dbReference type="Rhea" id="RHEA:47848"/>
        <dbReference type="ChEBI" id="CHEBI:15378"/>
        <dbReference type="ChEBI" id="CHEBI:16526"/>
        <dbReference type="ChEBI" id="CHEBI:33019"/>
        <dbReference type="ChEBI" id="CHEBI:37575"/>
        <dbReference type="ChEBI" id="CHEBI:57841"/>
        <dbReference type="ChEBI" id="CHEBI:62890"/>
        <dbReference type="EC" id="2.5.1.3"/>
    </reaction>
</comment>
<dbReference type="GO" id="GO:0005737">
    <property type="term" value="C:cytoplasm"/>
    <property type="evidence" value="ECO:0007669"/>
    <property type="project" value="TreeGrafter"/>
</dbReference>
<dbReference type="InterPro" id="IPR034291">
    <property type="entry name" value="TMP_synthase"/>
</dbReference>
<keyword evidence="14" id="KW-1185">Reference proteome</keyword>
<evidence type="ECO:0000313" key="13">
    <source>
        <dbReference type="EMBL" id="AGI69880.1"/>
    </source>
</evidence>
<dbReference type="PANTHER" id="PTHR20857">
    <property type="entry name" value="THIAMINE-PHOSPHATE PYROPHOSPHORYLASE"/>
    <property type="match status" value="1"/>
</dbReference>
<comment type="function">
    <text evidence="9">Condenses 4-methyl-5-(beta-hydroxyethyl)thiazole monophosphate (THZ-P) and 2-methyl-4-amino-5-hydroxymethyl pyrimidine pyrophosphate (HMP-PP) to form thiamine monophosphate (TMP).</text>
</comment>
<dbReference type="NCBIfam" id="TIGR00693">
    <property type="entry name" value="thiE"/>
    <property type="match status" value="1"/>
</dbReference>
<evidence type="ECO:0000256" key="4">
    <source>
        <dbReference type="ARBA" id="ARBA00022842"/>
    </source>
</evidence>
<comment type="catalytic activity">
    <reaction evidence="8 9 10">
        <text>2-[(2R,5Z)-2-carboxy-4-methylthiazol-5(2H)-ylidene]ethyl phosphate + 4-amino-2-methyl-5-(diphosphooxymethyl)pyrimidine + 2 H(+) = thiamine phosphate + CO2 + diphosphate</text>
        <dbReference type="Rhea" id="RHEA:47844"/>
        <dbReference type="ChEBI" id="CHEBI:15378"/>
        <dbReference type="ChEBI" id="CHEBI:16526"/>
        <dbReference type="ChEBI" id="CHEBI:33019"/>
        <dbReference type="ChEBI" id="CHEBI:37575"/>
        <dbReference type="ChEBI" id="CHEBI:57841"/>
        <dbReference type="ChEBI" id="CHEBI:62899"/>
        <dbReference type="EC" id="2.5.1.3"/>
    </reaction>
</comment>
<dbReference type="EMBL" id="CP003740">
    <property type="protein sequence ID" value="AGI69880.1"/>
    <property type="molecule type" value="Genomic_DNA"/>
</dbReference>
<feature type="binding site" evidence="9">
    <location>
        <position position="103"/>
    </location>
    <ligand>
        <name>4-amino-2-methyl-5-(diphosphooxymethyl)pyrimidine</name>
        <dbReference type="ChEBI" id="CHEBI:57841"/>
    </ligand>
</feature>
<organism evidence="13 14">
    <name type="scientific">Octadecabacter antarcticus 307</name>
    <dbReference type="NCBI Taxonomy" id="391626"/>
    <lineage>
        <taxon>Bacteria</taxon>
        <taxon>Pseudomonadati</taxon>
        <taxon>Pseudomonadota</taxon>
        <taxon>Alphaproteobacteria</taxon>
        <taxon>Rhodobacterales</taxon>
        <taxon>Roseobacteraceae</taxon>
        <taxon>Octadecabacter</taxon>
    </lineage>
</organism>
<dbReference type="UniPathway" id="UPA00060">
    <property type="reaction ID" value="UER00141"/>
</dbReference>
<feature type="binding site" evidence="9">
    <location>
        <position position="159"/>
    </location>
    <ligand>
        <name>2-[(2R,5Z)-2-carboxy-4-methylthiazol-5(2H)-ylidene]ethyl phosphate</name>
        <dbReference type="ChEBI" id="CHEBI:62899"/>
    </ligand>
</feature>
<dbReference type="HOGENOM" id="CLU_018272_3_2_5"/>
<evidence type="ECO:0000256" key="6">
    <source>
        <dbReference type="ARBA" id="ARBA00047334"/>
    </source>
</evidence>
<dbReference type="InterPro" id="IPR013785">
    <property type="entry name" value="Aldolase_TIM"/>
</dbReference>
<dbReference type="GO" id="GO:0000287">
    <property type="term" value="F:magnesium ion binding"/>
    <property type="evidence" value="ECO:0007669"/>
    <property type="project" value="UniProtKB-UniRule"/>
</dbReference>
<dbReference type="OrthoDB" id="9810880at2"/>
<feature type="binding site" evidence="9">
    <location>
        <position position="64"/>
    </location>
    <ligand>
        <name>4-amino-2-methyl-5-(diphosphooxymethyl)pyrimidine</name>
        <dbReference type="ChEBI" id="CHEBI:57841"/>
    </ligand>
</feature>